<feature type="compositionally biased region" description="Basic and acidic residues" evidence="1">
    <location>
        <begin position="213"/>
        <end position="226"/>
    </location>
</feature>
<dbReference type="Proteomes" id="UP000557872">
    <property type="component" value="Unassembled WGS sequence"/>
</dbReference>
<dbReference type="SMART" id="SM00054">
    <property type="entry name" value="EFh"/>
    <property type="match status" value="4"/>
</dbReference>
<dbReference type="InterPro" id="IPR011992">
    <property type="entry name" value="EF-hand-dom_pair"/>
</dbReference>
<dbReference type="InterPro" id="IPR018247">
    <property type="entry name" value="EF_Hand_1_Ca_BS"/>
</dbReference>
<reference evidence="3 4" key="1">
    <citation type="submission" date="2020-07" db="EMBL/GenBank/DDBJ databases">
        <title>Roseicoccus Jingziensis gen. nov., sp. nov., isolated from coastal seawater.</title>
        <authorList>
            <person name="Feng X."/>
        </authorList>
    </citation>
    <scope>NUCLEOTIDE SEQUENCE [LARGE SCALE GENOMIC DNA]</scope>
    <source>
        <strain evidence="3 4">N1E253</strain>
    </source>
</reference>
<feature type="region of interest" description="Disordered" evidence="1">
    <location>
        <begin position="1"/>
        <end position="42"/>
    </location>
</feature>
<comment type="caution">
    <text evidence="3">The sequence shown here is derived from an EMBL/GenBank/DDBJ whole genome shotgun (WGS) entry which is preliminary data.</text>
</comment>
<dbReference type="PANTHER" id="PTHR10827">
    <property type="entry name" value="RETICULOCALBIN"/>
    <property type="match status" value="1"/>
</dbReference>
<accession>A0A851GGR4</accession>
<feature type="compositionally biased region" description="Basic and acidic residues" evidence="1">
    <location>
        <begin position="10"/>
        <end position="42"/>
    </location>
</feature>
<dbReference type="PANTHER" id="PTHR10827:SF85">
    <property type="entry name" value="CALCIUM-BINDING PROTEIN"/>
    <property type="match status" value="1"/>
</dbReference>
<evidence type="ECO:0000313" key="4">
    <source>
        <dbReference type="Proteomes" id="UP000557872"/>
    </source>
</evidence>
<feature type="compositionally biased region" description="Basic and acidic residues" evidence="1">
    <location>
        <begin position="143"/>
        <end position="160"/>
    </location>
</feature>
<name>A0A851GGR4_9BACT</name>
<proteinExistence type="predicted"/>
<evidence type="ECO:0000256" key="1">
    <source>
        <dbReference type="SAM" id="MobiDB-lite"/>
    </source>
</evidence>
<keyword evidence="4" id="KW-1185">Reference proteome</keyword>
<dbReference type="Gene3D" id="1.10.238.10">
    <property type="entry name" value="EF-hand"/>
    <property type="match status" value="3"/>
</dbReference>
<dbReference type="SUPFAM" id="SSF47473">
    <property type="entry name" value="EF-hand"/>
    <property type="match status" value="2"/>
</dbReference>
<dbReference type="PROSITE" id="PS00018">
    <property type="entry name" value="EF_HAND_1"/>
    <property type="match status" value="2"/>
</dbReference>
<feature type="compositionally biased region" description="Basic and acidic residues" evidence="1">
    <location>
        <begin position="102"/>
        <end position="114"/>
    </location>
</feature>
<dbReference type="Pfam" id="PF13202">
    <property type="entry name" value="EF-hand_5"/>
    <property type="match status" value="4"/>
</dbReference>
<feature type="region of interest" description="Disordered" evidence="1">
    <location>
        <begin position="213"/>
        <end position="284"/>
    </location>
</feature>
<protein>
    <submittedName>
        <fullName evidence="3">EF-hand domain-containing protein</fullName>
    </submittedName>
</protein>
<sequence length="284" mass="32242">MGDLSAFPQEKAREGDGRGAERKGGKPRPGQDRPGRPDASIDFKALDLDGDGFLTFEEFSQSPRLARIDDQKRRRLFSYLDRNKDGKLDMSELKPKPPRWTKSIEDEFDQHDTDKSGAIDYEEFSKISFFAKMEDAERRRMFRRLDRNQDQKIQKGEVKRAMHGPGRGMPHLDIHKYDTNQSGGLDYSEYSSMPWVDRIPEERRKLLFERLDVDGDGEIKPEDIRRAHDRMRRHGPHPNEAKPRRGKGPHGKGPSTPGDKRGGGRPGAQGGPKGGVKGGAPRLM</sequence>
<feature type="domain" description="EF-hand" evidence="2">
    <location>
        <begin position="199"/>
        <end position="234"/>
    </location>
</feature>
<feature type="region of interest" description="Disordered" evidence="1">
    <location>
        <begin position="143"/>
        <end position="185"/>
    </location>
</feature>
<gene>
    <name evidence="3" type="ORF">HW115_10765</name>
</gene>
<dbReference type="InterPro" id="IPR002048">
    <property type="entry name" value="EF_hand_dom"/>
</dbReference>
<feature type="domain" description="EF-hand" evidence="2">
    <location>
        <begin position="43"/>
        <end position="69"/>
    </location>
</feature>
<dbReference type="AlphaFoldDB" id="A0A851GGR4"/>
<feature type="compositionally biased region" description="Gly residues" evidence="1">
    <location>
        <begin position="264"/>
        <end position="278"/>
    </location>
</feature>
<feature type="compositionally biased region" description="Basic residues" evidence="1">
    <location>
        <begin position="227"/>
        <end position="236"/>
    </location>
</feature>
<organism evidence="3 4">
    <name type="scientific">Oceaniferula marina</name>
    <dbReference type="NCBI Taxonomy" id="2748318"/>
    <lineage>
        <taxon>Bacteria</taxon>
        <taxon>Pseudomonadati</taxon>
        <taxon>Verrucomicrobiota</taxon>
        <taxon>Verrucomicrobiia</taxon>
        <taxon>Verrucomicrobiales</taxon>
        <taxon>Verrucomicrobiaceae</taxon>
        <taxon>Oceaniferula</taxon>
    </lineage>
</organism>
<feature type="region of interest" description="Disordered" evidence="1">
    <location>
        <begin position="87"/>
        <end position="114"/>
    </location>
</feature>
<dbReference type="GO" id="GO:0005509">
    <property type="term" value="F:calcium ion binding"/>
    <property type="evidence" value="ECO:0007669"/>
    <property type="project" value="InterPro"/>
</dbReference>
<feature type="domain" description="EF-hand" evidence="2">
    <location>
        <begin position="133"/>
        <end position="168"/>
    </location>
</feature>
<evidence type="ECO:0000259" key="2">
    <source>
        <dbReference type="PROSITE" id="PS50222"/>
    </source>
</evidence>
<dbReference type="EMBL" id="JACBAZ010000004">
    <property type="protein sequence ID" value="NWK56092.1"/>
    <property type="molecule type" value="Genomic_DNA"/>
</dbReference>
<evidence type="ECO:0000313" key="3">
    <source>
        <dbReference type="EMBL" id="NWK56092.1"/>
    </source>
</evidence>
<dbReference type="PROSITE" id="PS50222">
    <property type="entry name" value="EF_HAND_2"/>
    <property type="match status" value="3"/>
</dbReference>